<keyword evidence="2" id="KW-1185">Reference proteome</keyword>
<name>A0ACB8QS93_9AGAM</name>
<reference evidence="1" key="1">
    <citation type="submission" date="2021-02" db="EMBL/GenBank/DDBJ databases">
        <authorList>
            <consortium name="DOE Joint Genome Institute"/>
            <person name="Ahrendt S."/>
            <person name="Looney B.P."/>
            <person name="Miyauchi S."/>
            <person name="Morin E."/>
            <person name="Drula E."/>
            <person name="Courty P.E."/>
            <person name="Chicoki N."/>
            <person name="Fauchery L."/>
            <person name="Kohler A."/>
            <person name="Kuo A."/>
            <person name="Labutti K."/>
            <person name="Pangilinan J."/>
            <person name="Lipzen A."/>
            <person name="Riley R."/>
            <person name="Andreopoulos W."/>
            <person name="He G."/>
            <person name="Johnson J."/>
            <person name="Barry K.W."/>
            <person name="Grigoriev I.V."/>
            <person name="Nagy L."/>
            <person name="Hibbett D."/>
            <person name="Henrissat B."/>
            <person name="Matheny P.B."/>
            <person name="Labbe J."/>
            <person name="Martin F."/>
        </authorList>
    </citation>
    <scope>NUCLEOTIDE SEQUENCE</scope>
    <source>
        <strain evidence="1">EC-137</strain>
    </source>
</reference>
<sequence>MQQPTPAPTSPPGSPGVPVQAPIDSSELPKNRNSPPFGVLAKLFETLAHEKGHEKRRKYLRVWFSRWREQVGPDLYPVIRLLLPHKDRERAVYGLKEKNLARLYIKLLALDKKDPDASRLLNWKRPSEQHQTSGDFPSVFLDVISRRSSLDEGTLTVEQLNSLLDDLALNVGNSEVQSRVMQRVYNDSTATEQSWIVRIILKDMNISVKETTVFDVFHPDAHDLYNTCSDLKKVAWELWNPQHRLNADDKTIQLFRAFAPMLCKRTTGRLEESVKAMEGRTFFIEEKLDGERMQLHKRGNEYFYCSRLKGKDYTYLYGKHVGAGSLTPYISECFDERVDEIILDGEMLVWDPVSERNLPFGTLKTAALDKSKTELNPRPCFKVFDLLYLNGMSLLSKSVKFRKRNLKACVVEVKGRIEFIDESEGKTAKDVRRRMDEIMEKRGEGLVLKHPDAEYILNGRNKDWIKVKPEYMDNMGETLDLLVVAGKYGSGRRGGGVSSLICAVLDDRTGSSEGSGSESRYSSFCRVGSGLTYADYVQIRSRPWKRWDPANPPSFLQTSPDRNGKEDKGELYLGPEDSFILEIKAAEIVPSDQYHAGFTLRFPRVERIRYDLTVGDCMTTKALLDHISSRKKRKSIDADGPESLLTCVVLSVSYQPTILSEFSRVNLKDVQVTDNIFEGMTFMVATDPKSRTRDDDKAELLRLIKANGGAFVQVAKKQQGLLVVYGGTSTPYDIKLIMDKDVHDIVRPQWIIDSIHAGRRLPLTKKYFFHATVLRQGTSQYNEVSTMVEDSDTEPEDDHPAATPAAKSSRASSELYKSEPVDISVKPEYHEWFQASGEPDQTESNEDDGSTTDPESDNGNPDPGDEWSDSRRSQTLGDDSEWLVSVFGMNEGFEDERGVDMGEDRIAMAYDEEHIFRHLCFYLDSPSNARKNGMVVSSEHECLMEQRLAEVGKLVTVHGGRLGDLVDPKLTHVVLDKWDDSRRLELMQRTSKPKRRHLVLSDFIEACLDENTLLDETGQLYRKLGLFLACSMTPQILPHKPFRTKPQYLACGTER</sequence>
<comment type="caution">
    <text evidence="1">The sequence shown here is derived from an EMBL/GenBank/DDBJ whole genome shotgun (WGS) entry which is preliminary data.</text>
</comment>
<proteinExistence type="predicted"/>
<keyword evidence="1" id="KW-0436">Ligase</keyword>
<evidence type="ECO:0000313" key="2">
    <source>
        <dbReference type="Proteomes" id="UP000814128"/>
    </source>
</evidence>
<dbReference type="EMBL" id="MU273500">
    <property type="protein sequence ID" value="KAI0034447.1"/>
    <property type="molecule type" value="Genomic_DNA"/>
</dbReference>
<dbReference type="Proteomes" id="UP000814128">
    <property type="component" value="Unassembled WGS sequence"/>
</dbReference>
<reference evidence="1" key="2">
    <citation type="journal article" date="2022" name="New Phytol.">
        <title>Evolutionary transition to the ectomycorrhizal habit in the genomes of a hyperdiverse lineage of mushroom-forming fungi.</title>
        <authorList>
            <person name="Looney B."/>
            <person name="Miyauchi S."/>
            <person name="Morin E."/>
            <person name="Drula E."/>
            <person name="Courty P.E."/>
            <person name="Kohler A."/>
            <person name="Kuo A."/>
            <person name="LaButti K."/>
            <person name="Pangilinan J."/>
            <person name="Lipzen A."/>
            <person name="Riley R."/>
            <person name="Andreopoulos W."/>
            <person name="He G."/>
            <person name="Johnson J."/>
            <person name="Nolan M."/>
            <person name="Tritt A."/>
            <person name="Barry K.W."/>
            <person name="Grigoriev I.V."/>
            <person name="Nagy L.G."/>
            <person name="Hibbett D."/>
            <person name="Henrissat B."/>
            <person name="Matheny P.B."/>
            <person name="Labbe J."/>
            <person name="Martin F.M."/>
        </authorList>
    </citation>
    <scope>NUCLEOTIDE SEQUENCE</scope>
    <source>
        <strain evidence="1">EC-137</strain>
    </source>
</reference>
<evidence type="ECO:0000313" key="1">
    <source>
        <dbReference type="EMBL" id="KAI0034447.1"/>
    </source>
</evidence>
<organism evidence="1 2">
    <name type="scientific">Vararia minispora EC-137</name>
    <dbReference type="NCBI Taxonomy" id="1314806"/>
    <lineage>
        <taxon>Eukaryota</taxon>
        <taxon>Fungi</taxon>
        <taxon>Dikarya</taxon>
        <taxon>Basidiomycota</taxon>
        <taxon>Agaricomycotina</taxon>
        <taxon>Agaricomycetes</taxon>
        <taxon>Russulales</taxon>
        <taxon>Lachnocladiaceae</taxon>
        <taxon>Vararia</taxon>
    </lineage>
</organism>
<accession>A0ACB8QS93</accession>
<protein>
    <submittedName>
        <fullName evidence="1">ATP dependent DNA ligase domain-containing protein</fullName>
    </submittedName>
</protein>
<gene>
    <name evidence="1" type="ORF">K488DRAFT_45349</name>
</gene>